<feature type="domain" description="Integrator complex subunit 5 N-terminal" evidence="1">
    <location>
        <begin position="14"/>
        <end position="219"/>
    </location>
</feature>
<organism evidence="3 4">
    <name type="scientific">Bemisia tabaci</name>
    <name type="common">Sweetpotato whitefly</name>
    <name type="synonym">Aleurodes tabaci</name>
    <dbReference type="NCBI Taxonomy" id="7038"/>
    <lineage>
        <taxon>Eukaryota</taxon>
        <taxon>Metazoa</taxon>
        <taxon>Ecdysozoa</taxon>
        <taxon>Arthropoda</taxon>
        <taxon>Hexapoda</taxon>
        <taxon>Insecta</taxon>
        <taxon>Pterygota</taxon>
        <taxon>Neoptera</taxon>
        <taxon>Paraneoptera</taxon>
        <taxon>Hemiptera</taxon>
        <taxon>Sternorrhyncha</taxon>
        <taxon>Aleyrodoidea</taxon>
        <taxon>Aleyrodidae</taxon>
        <taxon>Aleyrodinae</taxon>
        <taxon>Bemisia</taxon>
    </lineage>
</organism>
<dbReference type="AlphaFoldDB" id="A0A9P0G5B8"/>
<keyword evidence="4" id="KW-1185">Reference proteome</keyword>
<dbReference type="GO" id="GO:0034472">
    <property type="term" value="P:snRNA 3'-end processing"/>
    <property type="evidence" value="ECO:0007669"/>
    <property type="project" value="TreeGrafter"/>
</dbReference>
<evidence type="ECO:0008006" key="5">
    <source>
        <dbReference type="Google" id="ProtNLM"/>
    </source>
</evidence>
<sequence length="926" mass="102929">MACTSVIKSHPPGLLAQLRQFIAGASQPNKSSNQELARLALSLLNSLPAARGAVLEYLCFLFDSAVANHISQCLSPESPTKSQEPSEEEVTIAEIHTTLTNFIHSNANAWAPIISRWSLELLGTLSSRYANKASASMASNLSQSMQFWMACRATRTLIDINTQCLSCLMDSNTDSCISALLDFSVLHSPAFDWVVAHVGSCFPQTVITRVLSCGLKDFCENQLGTKAPKIVSVVSILDHLALSHFSDIKKALLQLFEWSMMTSEVEDDKLVLVQKLATTPFLLQLASMSPVLLRALSSDVLHSLTPQKLSKMSNYAADWCSYFDSRQALFDLVVHLILRCESGAIHILSLLLKCSQSEGKVSSMSDISREILELLLSEMDRTQRTASSVLPFLNNLQQNVAGLHSLLLSCDILSSRIAVRLVILLGRQNYNTMCSSIAQLLLKSKSKVQLAALLALASDCRGSELMSSSLTLALQMCRDHMINPPSDDYLLTLWVNVDKLLRWEESKKNMEDTCSPMLQAMWDNLARASECLQSRTNIKCLHCIALSINRAISQPKHRLLSIPLSISLATSTVSYFFKCLSLEEDGVKQKKSCNVINNILKQLCSISPHVISLLYRELIETALFRPAAKLFNASKISEESDYSSLHVNLLEENLKQGTSLMIPHRPSSVFYAGVIGAGAKIKRPVDKLPEEIVNNNIRLFIAALASCCNASDNRAMLDSIINIALLLVELISPDVMYNGLPWPEEEFCKVTVERDLKIRRLFDCSPIAWELLAFVAQHRPALCYCSVLLRAVVATLISEWGKASQQSKDAIQDKNSNLLKTTTRLLDIMALGQLLPQPLSSLQHTLHALPPNWVVLILRDSVWNYMRDHVPSPTLFVPDANGIMWRDPALDAPNKQYTDSLRLVMQRNVDKLGPLYSHLFIHLQQE</sequence>
<dbReference type="PANTHER" id="PTHR31697:SF2">
    <property type="entry name" value="INTEGRATOR COMPLEX SUBUNIT 5"/>
    <property type="match status" value="1"/>
</dbReference>
<evidence type="ECO:0000259" key="2">
    <source>
        <dbReference type="Pfam" id="PF14838"/>
    </source>
</evidence>
<dbReference type="GO" id="GO:0032039">
    <property type="term" value="C:integrator complex"/>
    <property type="evidence" value="ECO:0007669"/>
    <property type="project" value="InterPro"/>
</dbReference>
<protein>
    <recommendedName>
        <fullName evidence="5">Integrator complex subunit 5</fullName>
    </recommendedName>
</protein>
<reference evidence="3" key="1">
    <citation type="submission" date="2021-12" db="EMBL/GenBank/DDBJ databases">
        <authorList>
            <person name="King R."/>
        </authorList>
    </citation>
    <scope>NUCLEOTIDE SEQUENCE</scope>
</reference>
<evidence type="ECO:0000259" key="1">
    <source>
        <dbReference type="Pfam" id="PF14837"/>
    </source>
</evidence>
<dbReference type="InterPro" id="IPR029445">
    <property type="entry name" value="INTS5_N"/>
</dbReference>
<evidence type="ECO:0000313" key="4">
    <source>
        <dbReference type="Proteomes" id="UP001152759"/>
    </source>
</evidence>
<accession>A0A9P0G5B8</accession>
<evidence type="ECO:0000313" key="3">
    <source>
        <dbReference type="EMBL" id="CAH0772250.1"/>
    </source>
</evidence>
<dbReference type="Pfam" id="PF14838">
    <property type="entry name" value="INTS5_C"/>
    <property type="match status" value="1"/>
</dbReference>
<dbReference type="InterPro" id="IPR029444">
    <property type="entry name" value="INTS5_C"/>
</dbReference>
<feature type="domain" description="Integrator complex subunit 5 C-terminal" evidence="2">
    <location>
        <begin position="229"/>
        <end position="912"/>
    </location>
</feature>
<dbReference type="KEGG" id="btab:109031691"/>
<dbReference type="Proteomes" id="UP001152759">
    <property type="component" value="Chromosome 5"/>
</dbReference>
<dbReference type="Pfam" id="PF14837">
    <property type="entry name" value="INTS5_N"/>
    <property type="match status" value="1"/>
</dbReference>
<dbReference type="EMBL" id="OU963866">
    <property type="protein sequence ID" value="CAH0772250.1"/>
    <property type="molecule type" value="Genomic_DNA"/>
</dbReference>
<dbReference type="InterPro" id="IPR040316">
    <property type="entry name" value="INTS5"/>
</dbReference>
<proteinExistence type="predicted"/>
<name>A0A9P0G5B8_BEMTA</name>
<gene>
    <name evidence="3" type="ORF">BEMITA_LOCUS8877</name>
</gene>
<dbReference type="PANTHER" id="PTHR31697">
    <property type="entry name" value="INTEGRATOR COMPLEX SUBUNIT 5"/>
    <property type="match status" value="1"/>
</dbReference>